<keyword evidence="2" id="KW-0378">Hydrolase</keyword>
<evidence type="ECO:0000256" key="1">
    <source>
        <dbReference type="ARBA" id="ARBA00010774"/>
    </source>
</evidence>
<dbReference type="AlphaFoldDB" id="A0A2R6S5K5"/>
<dbReference type="GO" id="GO:0000175">
    <property type="term" value="F:3'-5'-RNA exonuclease activity"/>
    <property type="evidence" value="ECO:0007669"/>
    <property type="project" value="TreeGrafter"/>
</dbReference>
<dbReference type="OrthoDB" id="428734at2759"/>
<dbReference type="SUPFAM" id="SSF56219">
    <property type="entry name" value="DNase I-like"/>
    <property type="match status" value="1"/>
</dbReference>
<dbReference type="InterPro" id="IPR050410">
    <property type="entry name" value="CCR4/nocturin_mRNA_transcr"/>
</dbReference>
<keyword evidence="4" id="KW-1185">Reference proteome</keyword>
<dbReference type="Gene3D" id="3.60.10.10">
    <property type="entry name" value="Endonuclease/exonuclease/phosphatase"/>
    <property type="match status" value="1"/>
</dbReference>
<name>A0A2R6S5K5_9APHY</name>
<protein>
    <submittedName>
        <fullName evidence="3">Uncharacterized protein</fullName>
    </submittedName>
</protein>
<dbReference type="EMBL" id="MLYV02000035">
    <property type="protein sequence ID" value="PSS37564.1"/>
    <property type="molecule type" value="Genomic_DNA"/>
</dbReference>
<gene>
    <name evidence="3" type="ORF">PHLCEN_2v580</name>
</gene>
<dbReference type="InterPro" id="IPR036691">
    <property type="entry name" value="Endo/exonu/phosph_ase_sf"/>
</dbReference>
<accession>A0A2R6S5K5</accession>
<dbReference type="Proteomes" id="UP000186601">
    <property type="component" value="Unassembled WGS sequence"/>
</dbReference>
<evidence type="ECO:0000256" key="2">
    <source>
        <dbReference type="ARBA" id="ARBA00022801"/>
    </source>
</evidence>
<organism evidence="3 4">
    <name type="scientific">Hermanssonia centrifuga</name>
    <dbReference type="NCBI Taxonomy" id="98765"/>
    <lineage>
        <taxon>Eukaryota</taxon>
        <taxon>Fungi</taxon>
        <taxon>Dikarya</taxon>
        <taxon>Basidiomycota</taxon>
        <taxon>Agaricomycotina</taxon>
        <taxon>Agaricomycetes</taxon>
        <taxon>Polyporales</taxon>
        <taxon>Meruliaceae</taxon>
        <taxon>Hermanssonia</taxon>
    </lineage>
</organism>
<evidence type="ECO:0000313" key="3">
    <source>
        <dbReference type="EMBL" id="PSS37564.1"/>
    </source>
</evidence>
<dbReference type="GO" id="GO:0006139">
    <property type="term" value="P:nucleobase-containing compound metabolic process"/>
    <property type="evidence" value="ECO:0007669"/>
    <property type="project" value="UniProtKB-ARBA"/>
</dbReference>
<sequence length="314" mass="35025">MSKPYQPTPEQLALAEERRLKKLLRKDNVEKVVQGEILPRDWLTFLPSPDPLRTVKIMSWNEVDRTEILFPILEEAGYGCVYTAAPRKKHGCAIVYRKSAYEVCDARTVFYDNEAIRDGESDRFRRGSSFYTKNIANIVALKRTTDDNDGIITATTHLFWHPKKFNSAVDFNFQPDDAAYSLLVGDALLPAQSASLQSSRVVHVTIDPTVLVSSGATAGDEEGAESVPDKVITSARAAKPEDGLLSDVELTKFFERADRPVSAYDKGLRSQDPKLANLGLTFRDGPNRDFAPGRHGAFEPIYTSYTHAELLGRQ</sequence>
<dbReference type="PANTHER" id="PTHR12121:SF45">
    <property type="entry name" value="NOCTURNIN"/>
    <property type="match status" value="1"/>
</dbReference>
<evidence type="ECO:0000313" key="4">
    <source>
        <dbReference type="Proteomes" id="UP000186601"/>
    </source>
</evidence>
<dbReference type="PANTHER" id="PTHR12121">
    <property type="entry name" value="CARBON CATABOLITE REPRESSOR PROTEIN 4"/>
    <property type="match status" value="1"/>
</dbReference>
<comment type="similarity">
    <text evidence="1">Belongs to the CCR4/nocturin family.</text>
</comment>
<reference evidence="3 4" key="1">
    <citation type="submission" date="2018-02" db="EMBL/GenBank/DDBJ databases">
        <title>Genome sequence of the basidiomycete white-rot fungus Phlebia centrifuga.</title>
        <authorList>
            <person name="Granchi Z."/>
            <person name="Peng M."/>
            <person name="de Vries R.P."/>
            <person name="Hilden K."/>
            <person name="Makela M.R."/>
            <person name="Grigoriev I."/>
            <person name="Riley R."/>
        </authorList>
    </citation>
    <scope>NUCLEOTIDE SEQUENCE [LARGE SCALE GENOMIC DNA]</scope>
    <source>
        <strain evidence="3 4">FBCC195</strain>
    </source>
</reference>
<proteinExistence type="inferred from homology"/>
<comment type="caution">
    <text evidence="3">The sequence shown here is derived from an EMBL/GenBank/DDBJ whole genome shotgun (WGS) entry which is preliminary data.</text>
</comment>